<gene>
    <name evidence="3" type="primary">Aste57867_2251</name>
    <name evidence="2" type="ORF">As57867_002246</name>
    <name evidence="3" type="ORF">ASTE57867_2251</name>
</gene>
<dbReference type="EMBL" id="CAADRA010000242">
    <property type="protein sequence ID" value="VFT79454.1"/>
    <property type="molecule type" value="Genomic_DNA"/>
</dbReference>
<dbReference type="AlphaFoldDB" id="A0A485K884"/>
<sequence>MLHQRRLKTSSLGQLTLPTLDMHPSVVPSCGNGMASPTFDRWAHLPTTLTMLGRSNQLECFPSSPKDATHASRSCDANDLAADNMDNGQMENNSLTKIKAKMAAQTKATDEPEHPLPTLGEPQVPQSHVLSAATRCPTRTRALRPPPAQKVVLMRLNWDAPRWVVQSVEVPPARSTSVPPFDYDDWKLDERGFVLFPTVVLSVPPLLTPRDRHPYFAPRA</sequence>
<dbReference type="EMBL" id="VJMH01000242">
    <property type="protein sequence ID" value="KAF0717518.1"/>
    <property type="molecule type" value="Genomic_DNA"/>
</dbReference>
<evidence type="ECO:0000313" key="4">
    <source>
        <dbReference type="Proteomes" id="UP000332933"/>
    </source>
</evidence>
<evidence type="ECO:0000313" key="2">
    <source>
        <dbReference type="EMBL" id="KAF0717518.1"/>
    </source>
</evidence>
<feature type="region of interest" description="Disordered" evidence="1">
    <location>
        <begin position="105"/>
        <end position="126"/>
    </location>
</feature>
<organism evidence="3 4">
    <name type="scientific">Aphanomyces stellatus</name>
    <dbReference type="NCBI Taxonomy" id="120398"/>
    <lineage>
        <taxon>Eukaryota</taxon>
        <taxon>Sar</taxon>
        <taxon>Stramenopiles</taxon>
        <taxon>Oomycota</taxon>
        <taxon>Saprolegniomycetes</taxon>
        <taxon>Saprolegniales</taxon>
        <taxon>Verrucalvaceae</taxon>
        <taxon>Aphanomyces</taxon>
    </lineage>
</organism>
<reference evidence="2" key="2">
    <citation type="submission" date="2019-06" db="EMBL/GenBank/DDBJ databases">
        <title>Genomics analysis of Aphanomyces spp. identifies a new class of oomycete effector associated with host adaptation.</title>
        <authorList>
            <person name="Gaulin E."/>
        </authorList>
    </citation>
    <scope>NUCLEOTIDE SEQUENCE</scope>
    <source>
        <strain evidence="2">CBS 578.67</strain>
    </source>
</reference>
<reference evidence="3 4" key="1">
    <citation type="submission" date="2019-03" db="EMBL/GenBank/DDBJ databases">
        <authorList>
            <person name="Gaulin E."/>
            <person name="Dumas B."/>
        </authorList>
    </citation>
    <scope>NUCLEOTIDE SEQUENCE [LARGE SCALE GENOMIC DNA]</scope>
    <source>
        <strain evidence="3">CBS 568.67</strain>
    </source>
</reference>
<proteinExistence type="predicted"/>
<evidence type="ECO:0000313" key="3">
    <source>
        <dbReference type="EMBL" id="VFT79454.1"/>
    </source>
</evidence>
<keyword evidence="4" id="KW-1185">Reference proteome</keyword>
<protein>
    <submittedName>
        <fullName evidence="3">Aste57867_2251 protein</fullName>
    </submittedName>
</protein>
<name>A0A485K884_9STRA</name>
<evidence type="ECO:0000256" key="1">
    <source>
        <dbReference type="SAM" id="MobiDB-lite"/>
    </source>
</evidence>
<dbReference type="Proteomes" id="UP000332933">
    <property type="component" value="Unassembled WGS sequence"/>
</dbReference>
<accession>A0A485K884</accession>